<sequence>MQLAVPALSEWHTRTGPTPAASLLLPSPWPWRPWRTASETLLQSDHRDQTILTQVGHLAPPEMQRRPHSATTKIWEGIPALAVLAALAARGVGHCTRDSIDSVAAGTARMAGWLSGPSEADNFRHLLSKGTEEQARQGQGSQTRLQLRRRNTLSPSVSSPNSDTARISGCETKEYEVRVPGRPPCSRQLQHGSDSLHVLSQRRISPEQVGGTA</sequence>
<organism evidence="2 3">
    <name type="scientific">Symbiodinium natans</name>
    <dbReference type="NCBI Taxonomy" id="878477"/>
    <lineage>
        <taxon>Eukaryota</taxon>
        <taxon>Sar</taxon>
        <taxon>Alveolata</taxon>
        <taxon>Dinophyceae</taxon>
        <taxon>Suessiales</taxon>
        <taxon>Symbiodiniaceae</taxon>
        <taxon>Symbiodinium</taxon>
    </lineage>
</organism>
<dbReference type="AlphaFoldDB" id="A0A812QA03"/>
<comment type="caution">
    <text evidence="2">The sequence shown here is derived from an EMBL/GenBank/DDBJ whole genome shotgun (WGS) entry which is preliminary data.</text>
</comment>
<gene>
    <name evidence="2" type="ORF">SNAT2548_LOCUS19532</name>
</gene>
<accession>A0A812QA03</accession>
<evidence type="ECO:0000313" key="2">
    <source>
        <dbReference type="EMBL" id="CAE7362343.1"/>
    </source>
</evidence>
<protein>
    <submittedName>
        <fullName evidence="2">Uncharacterized protein</fullName>
    </submittedName>
</protein>
<feature type="region of interest" description="Disordered" evidence="1">
    <location>
        <begin position="131"/>
        <end position="213"/>
    </location>
</feature>
<name>A0A812QA03_9DINO</name>
<proteinExistence type="predicted"/>
<feature type="compositionally biased region" description="Polar residues" evidence="1">
    <location>
        <begin position="154"/>
        <end position="165"/>
    </location>
</feature>
<evidence type="ECO:0000313" key="3">
    <source>
        <dbReference type="Proteomes" id="UP000604046"/>
    </source>
</evidence>
<dbReference type="Proteomes" id="UP000604046">
    <property type="component" value="Unassembled WGS sequence"/>
</dbReference>
<dbReference type="EMBL" id="CAJNDS010002182">
    <property type="protein sequence ID" value="CAE7362343.1"/>
    <property type="molecule type" value="Genomic_DNA"/>
</dbReference>
<evidence type="ECO:0000256" key="1">
    <source>
        <dbReference type="SAM" id="MobiDB-lite"/>
    </source>
</evidence>
<keyword evidence="3" id="KW-1185">Reference proteome</keyword>
<reference evidence="2" key="1">
    <citation type="submission" date="2021-02" db="EMBL/GenBank/DDBJ databases">
        <authorList>
            <person name="Dougan E. K."/>
            <person name="Rhodes N."/>
            <person name="Thang M."/>
            <person name="Chan C."/>
        </authorList>
    </citation>
    <scope>NUCLEOTIDE SEQUENCE</scope>
</reference>